<keyword evidence="4 9" id="KW-0227">DNA damage</keyword>
<dbReference type="InterPro" id="IPR007696">
    <property type="entry name" value="DNA_mismatch_repair_MutS_core"/>
</dbReference>
<dbReference type="InterPro" id="IPR017261">
    <property type="entry name" value="DNA_mismatch_repair_MutS/MSH"/>
</dbReference>
<dbReference type="GO" id="GO:0003684">
    <property type="term" value="F:damaged DNA binding"/>
    <property type="evidence" value="ECO:0007669"/>
    <property type="project" value="UniProtKB-UniRule"/>
</dbReference>
<dbReference type="InterPro" id="IPR036187">
    <property type="entry name" value="DNA_mismatch_repair_MutS_sf"/>
</dbReference>
<evidence type="ECO:0000256" key="3">
    <source>
        <dbReference type="ARBA" id="ARBA00022741"/>
    </source>
</evidence>
<dbReference type="STRING" id="1298851.TST_1369"/>
<dbReference type="FunFam" id="3.40.1170.10:FF:000001">
    <property type="entry name" value="DNA mismatch repair protein MutS"/>
    <property type="match status" value="1"/>
</dbReference>
<dbReference type="Pfam" id="PF00488">
    <property type="entry name" value="MutS_V"/>
    <property type="match status" value="1"/>
</dbReference>
<dbReference type="Proteomes" id="UP000063234">
    <property type="component" value="Chromosome"/>
</dbReference>
<dbReference type="SMART" id="SM00534">
    <property type="entry name" value="MUTSac"/>
    <property type="match status" value="1"/>
</dbReference>
<feature type="binding site" evidence="9">
    <location>
        <begin position="591"/>
        <end position="598"/>
    </location>
    <ligand>
        <name>ATP</name>
        <dbReference type="ChEBI" id="CHEBI:30616"/>
    </ligand>
</feature>
<feature type="domain" description="DNA mismatch repair proteins mutS family" evidence="11">
    <location>
        <begin position="665"/>
        <end position="681"/>
    </location>
</feature>
<dbReference type="PROSITE" id="PS00486">
    <property type="entry name" value="DNA_MISMATCH_REPAIR_2"/>
    <property type="match status" value="1"/>
</dbReference>
<evidence type="ECO:0000256" key="8">
    <source>
        <dbReference type="ARBA" id="ARBA00024647"/>
    </source>
</evidence>
<gene>
    <name evidence="9 12" type="primary">mutS</name>
    <name evidence="12" type="ORF">TST_1369</name>
</gene>
<dbReference type="GO" id="GO:0005829">
    <property type="term" value="C:cytosol"/>
    <property type="evidence" value="ECO:0007669"/>
    <property type="project" value="TreeGrafter"/>
</dbReference>
<dbReference type="InterPro" id="IPR007695">
    <property type="entry name" value="DNA_mismatch_repair_MutS-lik_N"/>
</dbReference>
<dbReference type="KEGG" id="ttk:TST_1369"/>
<evidence type="ECO:0000259" key="11">
    <source>
        <dbReference type="PROSITE" id="PS00486"/>
    </source>
</evidence>
<dbReference type="InterPro" id="IPR005748">
    <property type="entry name" value="DNA_mismatch_repair_MutS"/>
</dbReference>
<dbReference type="PATRIC" id="fig|1298851.3.peg.1444"/>
<dbReference type="CDD" id="cd03284">
    <property type="entry name" value="ABC_MutS1"/>
    <property type="match status" value="1"/>
</dbReference>
<evidence type="ECO:0000313" key="12">
    <source>
        <dbReference type="EMBL" id="BAT72156.1"/>
    </source>
</evidence>
<dbReference type="GO" id="GO:0030983">
    <property type="term" value="F:mismatched DNA binding"/>
    <property type="evidence" value="ECO:0007669"/>
    <property type="project" value="InterPro"/>
</dbReference>
<evidence type="ECO:0000256" key="4">
    <source>
        <dbReference type="ARBA" id="ARBA00022763"/>
    </source>
</evidence>
<dbReference type="GO" id="GO:0005524">
    <property type="term" value="F:ATP binding"/>
    <property type="evidence" value="ECO:0007669"/>
    <property type="project" value="UniProtKB-UniRule"/>
</dbReference>
<dbReference type="InterPro" id="IPR007861">
    <property type="entry name" value="DNA_mismatch_repair_MutS_clamp"/>
</dbReference>
<evidence type="ECO:0000256" key="2">
    <source>
        <dbReference type="ARBA" id="ARBA00021982"/>
    </source>
</evidence>
<evidence type="ECO:0000256" key="7">
    <source>
        <dbReference type="ARBA" id="ARBA00023204"/>
    </source>
</evidence>
<dbReference type="InterPro" id="IPR045076">
    <property type="entry name" value="MutS"/>
</dbReference>
<protein>
    <recommendedName>
        <fullName evidence="2 9">DNA mismatch repair protein MutS</fullName>
    </recommendedName>
</protein>
<dbReference type="InterPro" id="IPR016151">
    <property type="entry name" value="DNA_mismatch_repair_MutS_N"/>
</dbReference>
<dbReference type="Gene3D" id="3.30.420.110">
    <property type="entry name" value="MutS, connector domain"/>
    <property type="match status" value="1"/>
</dbReference>
<evidence type="ECO:0000256" key="6">
    <source>
        <dbReference type="ARBA" id="ARBA00023125"/>
    </source>
</evidence>
<comment type="similarity">
    <text evidence="1 9 10">Belongs to the DNA mismatch repair MutS family.</text>
</comment>
<dbReference type="FunFam" id="3.40.50.300:FF:000870">
    <property type="entry name" value="MutS protein homolog 4"/>
    <property type="match status" value="1"/>
</dbReference>
<evidence type="ECO:0000256" key="5">
    <source>
        <dbReference type="ARBA" id="ARBA00022840"/>
    </source>
</evidence>
<dbReference type="HAMAP" id="MF_00096">
    <property type="entry name" value="MutS"/>
    <property type="match status" value="1"/>
</dbReference>
<dbReference type="Pfam" id="PF05190">
    <property type="entry name" value="MutS_IV"/>
    <property type="match status" value="1"/>
</dbReference>
<accession>A0A0S3QV28</accession>
<keyword evidence="7 9" id="KW-0234">DNA repair</keyword>
<dbReference type="InterPro" id="IPR007860">
    <property type="entry name" value="DNA_mmatch_repair_MutS_con_dom"/>
</dbReference>
<dbReference type="Gene3D" id="1.10.1420.10">
    <property type="match status" value="2"/>
</dbReference>
<reference evidence="13" key="1">
    <citation type="journal article" date="2018" name="Science">
        <title>A primordial and reversible TCA cycle in a facultatively chemolithoautotrophic thermophile.</title>
        <authorList>
            <person name="Nunoura T."/>
            <person name="Chikaraishi Y."/>
            <person name="Izaki R."/>
            <person name="Suwa T."/>
            <person name="Sato T."/>
            <person name="Harada T."/>
            <person name="Mori K."/>
            <person name="Kato Y."/>
            <person name="Miyazaki M."/>
            <person name="Shimamura S."/>
            <person name="Yanagawa K."/>
            <person name="Shuto A."/>
            <person name="Ohkouchi N."/>
            <person name="Fujita N."/>
            <person name="Takaki Y."/>
            <person name="Atomi H."/>
            <person name="Takai K."/>
        </authorList>
    </citation>
    <scope>NUCLEOTIDE SEQUENCE [LARGE SCALE GENOMIC DNA]</scope>
    <source>
        <strain evidence="13">DSM 17441 / JCM 13301 / NBRC 103674 / ABI70S6</strain>
    </source>
</reference>
<dbReference type="SUPFAM" id="SSF48334">
    <property type="entry name" value="DNA repair protein MutS, domain III"/>
    <property type="match status" value="1"/>
</dbReference>
<keyword evidence="6 9" id="KW-0238">DNA-binding</keyword>
<dbReference type="RefSeq" id="WP_068550143.1">
    <property type="nucleotide sequence ID" value="NZ_AP013035.1"/>
</dbReference>
<dbReference type="Pfam" id="PF05192">
    <property type="entry name" value="MutS_III"/>
    <property type="match status" value="1"/>
</dbReference>
<proteinExistence type="inferred from homology"/>
<comment type="function">
    <text evidence="8 9">This protein is involved in the repair of mismatches in DNA. It is possible that it carries out the mismatch recognition step. This protein has a weak ATPase activity.</text>
</comment>
<name>A0A0S3QV28_THET7</name>
<evidence type="ECO:0000256" key="1">
    <source>
        <dbReference type="ARBA" id="ARBA00006271"/>
    </source>
</evidence>
<dbReference type="Gene3D" id="3.40.1170.10">
    <property type="entry name" value="DNA repair protein MutS, domain I"/>
    <property type="match status" value="1"/>
</dbReference>
<dbReference type="PANTHER" id="PTHR11361">
    <property type="entry name" value="DNA MISMATCH REPAIR PROTEIN MUTS FAMILY MEMBER"/>
    <property type="match status" value="1"/>
</dbReference>
<dbReference type="GO" id="GO:0140664">
    <property type="term" value="F:ATP-dependent DNA damage sensor activity"/>
    <property type="evidence" value="ECO:0007669"/>
    <property type="project" value="InterPro"/>
</dbReference>
<evidence type="ECO:0000313" key="13">
    <source>
        <dbReference type="Proteomes" id="UP000063234"/>
    </source>
</evidence>
<dbReference type="PANTHER" id="PTHR11361:SF34">
    <property type="entry name" value="DNA MISMATCH REPAIR PROTEIN MSH1, MITOCHONDRIAL"/>
    <property type="match status" value="1"/>
</dbReference>
<dbReference type="Pfam" id="PF01624">
    <property type="entry name" value="MutS_I"/>
    <property type="match status" value="1"/>
</dbReference>
<dbReference type="EMBL" id="AP013035">
    <property type="protein sequence ID" value="BAT72156.1"/>
    <property type="molecule type" value="Genomic_DNA"/>
</dbReference>
<dbReference type="SUPFAM" id="SSF52540">
    <property type="entry name" value="P-loop containing nucleoside triphosphate hydrolases"/>
    <property type="match status" value="1"/>
</dbReference>
<sequence>MEKITPMVKQYLEIKSAYRDAILLFRLGDFYEMFNEDAEIASKVLNITLTRRNDMPMCGVPYHAVDAYIEKLLEAGYKVAICEQVEDPSTAKGVVKREVVRVITPGTYIESVEGGEEAELIASFLREKKDAGVALIDIGEGKAIVFEGALDQVFDLFEKVGPKTVILPEGQRIEDVGSFVEGCDHWMFEEDFAKGVVKEHFGKEPDALGLYGRKLALRALGALVYYLKDVLYAPVAHIKEVSFYVKKGYAQIDAATARHLELVRNLREGTEEGTLFQILNRTLTPMGARKLREAILHPLLDASLIKERLNAVHVLAERDLTPFLKGTGDLARIVSRIESGLAKPRELLALKEFLKRIPKIKAFLEDAEAEFIKRVVGDLAEFPNVVELIDKGIEDDPDSPFIIKNGFDEELDRLKGVKQHSDKWLKEYEQKERERTGIPTLKVRYNKVFGYYIEVTKAHLDKIPAHYERKQTLVNAERFITPELKRVEQEILSADERIQELEGKIYKDILAEVASYGEPLRRIVDAVGTLDFLNSLARVAVERKYVKPKIVETGEIIVKGGRHPVVEWMLQEGFVPNDTVLKPGEIHIITGPNMSGKSTYVRQVALIVLLAQIGSFVPAGAAVITPVDRIMTRIGTADNLAQGQSTFMVEMAETANILNNATEKSLIVLDEVGRGTSTYDGLAIAWATAEYIATKIKAKTLFATHYHELTSLAQSYSVVKNYRVDVKEWKDRVIFTHRLVPGGADKSYGIYVAQLAGVPEEVVERAKAILAQLESRSDTALPLHEHPAIVRLKMLNLDKVTPLEALMILEELKRVVQEGKDEVLS</sequence>
<dbReference type="InterPro" id="IPR027417">
    <property type="entry name" value="P-loop_NTPase"/>
</dbReference>
<organism evidence="12 13">
    <name type="scientific">Thermosulfidibacter takaii (strain DSM 17441 / JCM 13301 / NBRC 103674 / ABI70S6)</name>
    <dbReference type="NCBI Taxonomy" id="1298851"/>
    <lineage>
        <taxon>Bacteria</taxon>
        <taxon>Pseudomonadati</taxon>
        <taxon>Thermosulfidibacterota</taxon>
        <taxon>Thermosulfidibacteria</taxon>
        <taxon>Thermosulfidibacterales</taxon>
        <taxon>Thermosulfidibacteraceae</taxon>
    </lineage>
</organism>
<dbReference type="Gene3D" id="3.40.50.300">
    <property type="entry name" value="P-loop containing nucleotide triphosphate hydrolases"/>
    <property type="match status" value="1"/>
</dbReference>
<dbReference type="GO" id="GO:0006298">
    <property type="term" value="P:mismatch repair"/>
    <property type="evidence" value="ECO:0007669"/>
    <property type="project" value="UniProtKB-UniRule"/>
</dbReference>
<dbReference type="AlphaFoldDB" id="A0A0S3QV28"/>
<dbReference type="SUPFAM" id="SSF55271">
    <property type="entry name" value="DNA repair protein MutS, domain I"/>
    <property type="match status" value="1"/>
</dbReference>
<dbReference type="NCBIfam" id="NF003810">
    <property type="entry name" value="PRK05399.1"/>
    <property type="match status" value="1"/>
</dbReference>
<dbReference type="InterPro" id="IPR036678">
    <property type="entry name" value="MutS_con_dom_sf"/>
</dbReference>
<dbReference type="SMART" id="SM00533">
    <property type="entry name" value="MUTSd"/>
    <property type="match status" value="1"/>
</dbReference>
<dbReference type="NCBIfam" id="TIGR01070">
    <property type="entry name" value="mutS1"/>
    <property type="match status" value="1"/>
</dbReference>
<dbReference type="InterPro" id="IPR000432">
    <property type="entry name" value="DNA_mismatch_repair_MutS_C"/>
</dbReference>
<dbReference type="OrthoDB" id="9802448at2"/>
<evidence type="ECO:0000256" key="9">
    <source>
        <dbReference type="HAMAP-Rule" id="MF_00096"/>
    </source>
</evidence>
<evidence type="ECO:0000256" key="10">
    <source>
        <dbReference type="RuleBase" id="RU003756"/>
    </source>
</evidence>
<keyword evidence="5 9" id="KW-0067">ATP-binding</keyword>
<keyword evidence="3 9" id="KW-0547">Nucleotide-binding</keyword>
<keyword evidence="13" id="KW-1185">Reference proteome</keyword>
<dbReference type="PIRSF" id="PIRSF037677">
    <property type="entry name" value="DNA_mis_repair_Msh6"/>
    <property type="match status" value="1"/>
</dbReference>
<dbReference type="SUPFAM" id="SSF53150">
    <property type="entry name" value="DNA repair protein MutS, domain II"/>
    <property type="match status" value="1"/>
</dbReference>
<dbReference type="Pfam" id="PF05188">
    <property type="entry name" value="MutS_II"/>
    <property type="match status" value="1"/>
</dbReference>